<evidence type="ECO:0000313" key="3">
    <source>
        <dbReference type="Proteomes" id="UP001272137"/>
    </source>
</evidence>
<proteinExistence type="predicted"/>
<comment type="caution">
    <text evidence="2">The sequence shown here is derived from an EMBL/GenBank/DDBJ whole genome shotgun (WGS) entry which is preliminary data.</text>
</comment>
<evidence type="ECO:0000313" key="2">
    <source>
        <dbReference type="EMBL" id="MDW9251800.1"/>
    </source>
</evidence>
<sequence>MSGKTAEGREPAAAERIRQRSDPRAATPQRRAAIAPNTAARHVASLAAER</sequence>
<protein>
    <submittedName>
        <fullName evidence="2">Uncharacterized protein</fullName>
    </submittedName>
</protein>
<dbReference type="Proteomes" id="UP001272137">
    <property type="component" value="Unassembled WGS sequence"/>
</dbReference>
<dbReference type="EMBL" id="QXCT01000001">
    <property type="protein sequence ID" value="MDW9251800.1"/>
    <property type="molecule type" value="Genomic_DNA"/>
</dbReference>
<gene>
    <name evidence="2" type="ORF">C7S16_7156</name>
</gene>
<name>A0AAW9CLF6_BURTH</name>
<accession>A0AAW9CLF6</accession>
<feature type="region of interest" description="Disordered" evidence="1">
    <location>
        <begin position="1"/>
        <end position="50"/>
    </location>
</feature>
<feature type="compositionally biased region" description="Basic and acidic residues" evidence="1">
    <location>
        <begin position="1"/>
        <end position="23"/>
    </location>
</feature>
<organism evidence="2 3">
    <name type="scientific">Burkholderia thailandensis</name>
    <dbReference type="NCBI Taxonomy" id="57975"/>
    <lineage>
        <taxon>Bacteria</taxon>
        <taxon>Pseudomonadati</taxon>
        <taxon>Pseudomonadota</taxon>
        <taxon>Betaproteobacteria</taxon>
        <taxon>Burkholderiales</taxon>
        <taxon>Burkholderiaceae</taxon>
        <taxon>Burkholderia</taxon>
        <taxon>pseudomallei group</taxon>
    </lineage>
</organism>
<evidence type="ECO:0000256" key="1">
    <source>
        <dbReference type="SAM" id="MobiDB-lite"/>
    </source>
</evidence>
<reference evidence="2" key="1">
    <citation type="submission" date="2018-08" db="EMBL/GenBank/DDBJ databases">
        <title>Identification of Burkholderia cepacia strains that express a Burkholderia pseudomallei-like capsular polysaccharide.</title>
        <authorList>
            <person name="Burtnick M.N."/>
            <person name="Vongsouvath M."/>
            <person name="Newton P."/>
            <person name="Wuthiekanun V."/>
            <person name="Limmathurotsakul D."/>
            <person name="Brett P.J."/>
            <person name="Chantratita N."/>
            <person name="Dance D.A."/>
        </authorList>
    </citation>
    <scope>NUCLEOTIDE SEQUENCE</scope>
    <source>
        <strain evidence="2">SBXCC001</strain>
    </source>
</reference>
<dbReference type="AlphaFoldDB" id="A0AAW9CLF6"/>